<organism evidence="11 12">
    <name type="scientific">Denitratisoma oestradiolicum</name>
    <dbReference type="NCBI Taxonomy" id="311182"/>
    <lineage>
        <taxon>Bacteria</taxon>
        <taxon>Pseudomonadati</taxon>
        <taxon>Pseudomonadota</taxon>
        <taxon>Betaproteobacteria</taxon>
        <taxon>Nitrosomonadales</taxon>
        <taxon>Sterolibacteriaceae</taxon>
        <taxon>Denitratisoma</taxon>
    </lineage>
</organism>
<dbReference type="GO" id="GO:0009279">
    <property type="term" value="C:cell outer membrane"/>
    <property type="evidence" value="ECO:0007669"/>
    <property type="project" value="UniProtKB-SubCell"/>
</dbReference>
<sequence>MIAISSVVPKRWPLRSLAAWMALLLGTQPALAQFEDETELSLSFGEKSTVSIATGGQQLLSRAPAVASVITAEEIRNMGARDIDEVLAHVPGLHVSKSESISTSQYLIRGMTSTYNPQVLMLMNGVPMTSVYLGNRTDFGTSLPVENISRIEVIRGPGSALYGADAFSGVINITTKSAREIGGTRYGIGLGSFRTHDLWAQYGGELGGIEVASYLRVGRTNGQRRSIDADAQTALDAALGTRASLAPGEIHEGYGAIDGQLDMNYANWRLRLGYRLRDDVETGPGTADALDPVGRGKSERYTADLIWRDIQFRPDWDVTAQINFMDQANTVPTPLRLFPAGAFGAACGFPCYPEGMIGAPSKWERALRTSANASYSGWQDHRLRFGLGHDVQQIYRVKEFKNFTFVTTPGGAFPLSVGCDHGCVVHRALPENRVAQG</sequence>
<reference evidence="11 12" key="1">
    <citation type="submission" date="2020-03" db="EMBL/GenBank/DDBJ databases">
        <authorList>
            <consortium name="Genoscope - CEA"/>
            <person name="William W."/>
        </authorList>
    </citation>
    <scope>NUCLEOTIDE SEQUENCE [LARGE SCALE GENOMIC DNA]</scope>
    <source>
        <strain evidence="12">DSM 16959</strain>
    </source>
</reference>
<feature type="chain" id="PRO_5027665994" description="TonB-dependent receptor plug domain-containing protein" evidence="9">
    <location>
        <begin position="33"/>
        <end position="437"/>
    </location>
</feature>
<dbReference type="SUPFAM" id="SSF56935">
    <property type="entry name" value="Porins"/>
    <property type="match status" value="1"/>
</dbReference>
<accession>A0A6S6Y5I4</accession>
<comment type="similarity">
    <text evidence="8">Belongs to the TonB-dependent receptor family.</text>
</comment>
<dbReference type="Pfam" id="PF07715">
    <property type="entry name" value="Plug"/>
    <property type="match status" value="1"/>
</dbReference>
<keyword evidence="5 9" id="KW-0732">Signal</keyword>
<evidence type="ECO:0000256" key="3">
    <source>
        <dbReference type="ARBA" id="ARBA00022452"/>
    </source>
</evidence>
<dbReference type="InterPro" id="IPR012910">
    <property type="entry name" value="Plug_dom"/>
</dbReference>
<keyword evidence="2 8" id="KW-0813">Transport</keyword>
<evidence type="ECO:0000256" key="5">
    <source>
        <dbReference type="ARBA" id="ARBA00022729"/>
    </source>
</evidence>
<protein>
    <recommendedName>
        <fullName evidence="10">TonB-dependent receptor plug domain-containing protein</fullName>
    </recommendedName>
</protein>
<keyword evidence="7 8" id="KW-0998">Cell outer membrane</keyword>
<evidence type="ECO:0000256" key="8">
    <source>
        <dbReference type="PROSITE-ProRule" id="PRU01360"/>
    </source>
</evidence>
<name>A0A6S6Y5I4_9PROT</name>
<dbReference type="InterPro" id="IPR039426">
    <property type="entry name" value="TonB-dep_rcpt-like"/>
</dbReference>
<evidence type="ECO:0000313" key="11">
    <source>
        <dbReference type="EMBL" id="CAB1367808.1"/>
    </source>
</evidence>
<evidence type="ECO:0000256" key="7">
    <source>
        <dbReference type="ARBA" id="ARBA00023237"/>
    </source>
</evidence>
<feature type="domain" description="TonB-dependent receptor plug" evidence="10">
    <location>
        <begin position="62"/>
        <end position="170"/>
    </location>
</feature>
<dbReference type="GO" id="GO:0015344">
    <property type="term" value="F:siderophore uptake transmembrane transporter activity"/>
    <property type="evidence" value="ECO:0007669"/>
    <property type="project" value="TreeGrafter"/>
</dbReference>
<keyword evidence="6 8" id="KW-0472">Membrane</keyword>
<comment type="subcellular location">
    <subcellularLocation>
        <location evidence="1 8">Cell outer membrane</location>
        <topology evidence="1 8">Multi-pass membrane protein</topology>
    </subcellularLocation>
</comment>
<evidence type="ECO:0000256" key="2">
    <source>
        <dbReference type="ARBA" id="ARBA00022448"/>
    </source>
</evidence>
<evidence type="ECO:0000313" key="12">
    <source>
        <dbReference type="Proteomes" id="UP000515733"/>
    </source>
</evidence>
<dbReference type="Proteomes" id="UP000515733">
    <property type="component" value="Chromosome"/>
</dbReference>
<evidence type="ECO:0000259" key="10">
    <source>
        <dbReference type="Pfam" id="PF07715"/>
    </source>
</evidence>
<keyword evidence="3 8" id="KW-1134">Transmembrane beta strand</keyword>
<proteinExistence type="inferred from homology"/>
<evidence type="ECO:0000256" key="6">
    <source>
        <dbReference type="ARBA" id="ARBA00023136"/>
    </source>
</evidence>
<evidence type="ECO:0000256" key="9">
    <source>
        <dbReference type="SAM" id="SignalP"/>
    </source>
</evidence>
<keyword evidence="12" id="KW-1185">Reference proteome</keyword>
<gene>
    <name evidence="11" type="ORF">DENOEST_0643</name>
</gene>
<feature type="signal peptide" evidence="9">
    <location>
        <begin position="1"/>
        <end position="32"/>
    </location>
</feature>
<dbReference type="KEGG" id="doe:DENOEST_0643"/>
<evidence type="ECO:0000256" key="1">
    <source>
        <dbReference type="ARBA" id="ARBA00004571"/>
    </source>
</evidence>
<dbReference type="GO" id="GO:0044718">
    <property type="term" value="P:siderophore transmembrane transport"/>
    <property type="evidence" value="ECO:0007669"/>
    <property type="project" value="TreeGrafter"/>
</dbReference>
<evidence type="ECO:0000256" key="4">
    <source>
        <dbReference type="ARBA" id="ARBA00022692"/>
    </source>
</evidence>
<dbReference type="Gene3D" id="2.40.170.20">
    <property type="entry name" value="TonB-dependent receptor, beta-barrel domain"/>
    <property type="match status" value="1"/>
</dbReference>
<dbReference type="EMBL" id="LR778301">
    <property type="protein sequence ID" value="CAB1367808.1"/>
    <property type="molecule type" value="Genomic_DNA"/>
</dbReference>
<dbReference type="InterPro" id="IPR036942">
    <property type="entry name" value="Beta-barrel_TonB_sf"/>
</dbReference>
<dbReference type="PROSITE" id="PS52016">
    <property type="entry name" value="TONB_DEPENDENT_REC_3"/>
    <property type="match status" value="1"/>
</dbReference>
<dbReference type="PANTHER" id="PTHR30069:SF29">
    <property type="entry name" value="HEMOGLOBIN AND HEMOGLOBIN-HAPTOGLOBIN-BINDING PROTEIN 1-RELATED"/>
    <property type="match status" value="1"/>
</dbReference>
<keyword evidence="4 8" id="KW-0812">Transmembrane</keyword>
<dbReference type="PANTHER" id="PTHR30069">
    <property type="entry name" value="TONB-DEPENDENT OUTER MEMBRANE RECEPTOR"/>
    <property type="match status" value="1"/>
</dbReference>
<dbReference type="AlphaFoldDB" id="A0A6S6Y5I4"/>